<evidence type="ECO:0000313" key="3">
    <source>
        <dbReference type="EMBL" id="ORX93180.1"/>
    </source>
</evidence>
<dbReference type="AlphaFoldDB" id="A0A1Y1Y588"/>
<keyword evidence="4" id="KW-1185">Reference proteome</keyword>
<feature type="region of interest" description="Disordered" evidence="1">
    <location>
        <begin position="28"/>
        <end position="65"/>
    </location>
</feature>
<feature type="chain" id="PRO_5012960134" evidence="2">
    <location>
        <begin position="26"/>
        <end position="392"/>
    </location>
</feature>
<dbReference type="Proteomes" id="UP000193144">
    <property type="component" value="Unassembled WGS sequence"/>
</dbReference>
<evidence type="ECO:0000313" key="4">
    <source>
        <dbReference type="Proteomes" id="UP000193144"/>
    </source>
</evidence>
<comment type="caution">
    <text evidence="3">The sequence shown here is derived from an EMBL/GenBank/DDBJ whole genome shotgun (WGS) entry which is preliminary data.</text>
</comment>
<sequence length="392" mass="42604">MLPPALPRFVVCCSTAAVPVLVGCAATQRGTGTTGTTGTTETARSKDTSPSKTNSNSSSPNSQANCCAAAEKSGVRLAALIRPRRRRQQQQKSAPAVARNGRPHDRSTTPPVPGADLTTPPSPSFAARSAPLQPSAVQPVPDAAPSKSSVGGPCSLCGACRRTAGQLPIASVRHVSNGGVNEFKPPCTFWAHLTPEPPHHRWFLHRVSAKGAGVYNLRAFPSRPASRCLCRRAFPYSRQLCRRLRLFSPLPHQETGGASRLRMTRRLSPAPRPRYLVSSCPAPLHLSLLWGCPCPFFNARRLCPVCAGNHGRLISLPLIPSLISTRPTPSRTRLRWTLPDLEPRTYLLRPTCSSRVFNHHPITDQCYHALLDHFSLFTPVLTAIIKHSRHLS</sequence>
<evidence type="ECO:0000256" key="2">
    <source>
        <dbReference type="SAM" id="SignalP"/>
    </source>
</evidence>
<feature type="compositionally biased region" description="Low complexity" evidence="1">
    <location>
        <begin position="30"/>
        <end position="42"/>
    </location>
</feature>
<evidence type="ECO:0000256" key="1">
    <source>
        <dbReference type="SAM" id="MobiDB-lite"/>
    </source>
</evidence>
<proteinExistence type="predicted"/>
<protein>
    <submittedName>
        <fullName evidence="3">Uncharacterized protein</fullName>
    </submittedName>
</protein>
<gene>
    <name evidence="3" type="ORF">BCR34DRAFT_243246</name>
</gene>
<accession>A0A1Y1Y588</accession>
<feature type="region of interest" description="Disordered" evidence="1">
    <location>
        <begin position="81"/>
        <end position="151"/>
    </location>
</feature>
<feature type="compositionally biased region" description="Low complexity" evidence="1">
    <location>
        <begin position="50"/>
        <end position="62"/>
    </location>
</feature>
<organism evidence="3 4">
    <name type="scientific">Clohesyomyces aquaticus</name>
    <dbReference type="NCBI Taxonomy" id="1231657"/>
    <lineage>
        <taxon>Eukaryota</taxon>
        <taxon>Fungi</taxon>
        <taxon>Dikarya</taxon>
        <taxon>Ascomycota</taxon>
        <taxon>Pezizomycotina</taxon>
        <taxon>Dothideomycetes</taxon>
        <taxon>Pleosporomycetidae</taxon>
        <taxon>Pleosporales</taxon>
        <taxon>Lindgomycetaceae</taxon>
        <taxon>Clohesyomyces</taxon>
    </lineage>
</organism>
<feature type="signal peptide" evidence="2">
    <location>
        <begin position="1"/>
        <end position="25"/>
    </location>
</feature>
<name>A0A1Y1Y588_9PLEO</name>
<dbReference type="EMBL" id="MCFA01000353">
    <property type="protein sequence ID" value="ORX93180.1"/>
    <property type="molecule type" value="Genomic_DNA"/>
</dbReference>
<keyword evidence="2" id="KW-0732">Signal</keyword>
<reference evidence="3 4" key="1">
    <citation type="submission" date="2016-07" db="EMBL/GenBank/DDBJ databases">
        <title>Pervasive Adenine N6-methylation of Active Genes in Fungi.</title>
        <authorList>
            <consortium name="DOE Joint Genome Institute"/>
            <person name="Mondo S.J."/>
            <person name="Dannebaum R.O."/>
            <person name="Kuo R.C."/>
            <person name="Labutti K."/>
            <person name="Haridas S."/>
            <person name="Kuo A."/>
            <person name="Salamov A."/>
            <person name="Ahrendt S.R."/>
            <person name="Lipzen A."/>
            <person name="Sullivan W."/>
            <person name="Andreopoulos W.B."/>
            <person name="Clum A."/>
            <person name="Lindquist E."/>
            <person name="Daum C."/>
            <person name="Ramamoorthy G.K."/>
            <person name="Gryganskyi A."/>
            <person name="Culley D."/>
            <person name="Magnuson J.K."/>
            <person name="James T.Y."/>
            <person name="O'Malley M.A."/>
            <person name="Stajich J.E."/>
            <person name="Spatafora J.W."/>
            <person name="Visel A."/>
            <person name="Grigoriev I.V."/>
        </authorList>
    </citation>
    <scope>NUCLEOTIDE SEQUENCE [LARGE SCALE GENOMIC DNA]</scope>
    <source>
        <strain evidence="3 4">CBS 115471</strain>
    </source>
</reference>